<dbReference type="EMBL" id="MU005772">
    <property type="protein sequence ID" value="KAF2708131.1"/>
    <property type="molecule type" value="Genomic_DNA"/>
</dbReference>
<gene>
    <name evidence="1" type="ORF">K504DRAFT_299603</name>
</gene>
<accession>A0A6G1K6Q7</accession>
<name>A0A6G1K6Q7_9PLEO</name>
<protein>
    <submittedName>
        <fullName evidence="1">Uncharacterized protein</fullName>
    </submittedName>
</protein>
<evidence type="ECO:0000313" key="1">
    <source>
        <dbReference type="EMBL" id="KAF2708131.1"/>
    </source>
</evidence>
<dbReference type="AlphaFoldDB" id="A0A6G1K6Q7"/>
<organism evidence="1 2">
    <name type="scientific">Pleomassaria siparia CBS 279.74</name>
    <dbReference type="NCBI Taxonomy" id="1314801"/>
    <lineage>
        <taxon>Eukaryota</taxon>
        <taxon>Fungi</taxon>
        <taxon>Dikarya</taxon>
        <taxon>Ascomycota</taxon>
        <taxon>Pezizomycotina</taxon>
        <taxon>Dothideomycetes</taxon>
        <taxon>Pleosporomycetidae</taxon>
        <taxon>Pleosporales</taxon>
        <taxon>Pleomassariaceae</taxon>
        <taxon>Pleomassaria</taxon>
    </lineage>
</organism>
<proteinExistence type="predicted"/>
<reference evidence="1" key="1">
    <citation type="journal article" date="2020" name="Stud. Mycol.">
        <title>101 Dothideomycetes genomes: a test case for predicting lifestyles and emergence of pathogens.</title>
        <authorList>
            <person name="Haridas S."/>
            <person name="Albert R."/>
            <person name="Binder M."/>
            <person name="Bloem J."/>
            <person name="Labutti K."/>
            <person name="Salamov A."/>
            <person name="Andreopoulos B."/>
            <person name="Baker S."/>
            <person name="Barry K."/>
            <person name="Bills G."/>
            <person name="Bluhm B."/>
            <person name="Cannon C."/>
            <person name="Castanera R."/>
            <person name="Culley D."/>
            <person name="Daum C."/>
            <person name="Ezra D."/>
            <person name="Gonzalez J."/>
            <person name="Henrissat B."/>
            <person name="Kuo A."/>
            <person name="Liang C."/>
            <person name="Lipzen A."/>
            <person name="Lutzoni F."/>
            <person name="Magnuson J."/>
            <person name="Mondo S."/>
            <person name="Nolan M."/>
            <person name="Ohm R."/>
            <person name="Pangilinan J."/>
            <person name="Park H.-J."/>
            <person name="Ramirez L."/>
            <person name="Alfaro M."/>
            <person name="Sun H."/>
            <person name="Tritt A."/>
            <person name="Yoshinaga Y."/>
            <person name="Zwiers L.-H."/>
            <person name="Turgeon B."/>
            <person name="Goodwin S."/>
            <person name="Spatafora J."/>
            <person name="Crous P."/>
            <person name="Grigoriev I."/>
        </authorList>
    </citation>
    <scope>NUCLEOTIDE SEQUENCE</scope>
    <source>
        <strain evidence="1">CBS 279.74</strain>
    </source>
</reference>
<sequence>MGKRTCWAHLELARLSRTSAYRQLPLSILTGVVSSAITPPQFIRQLSSTRKGRFHIFSTWRSGILKASRGEA</sequence>
<evidence type="ECO:0000313" key="2">
    <source>
        <dbReference type="Proteomes" id="UP000799428"/>
    </source>
</evidence>
<keyword evidence="2" id="KW-1185">Reference proteome</keyword>
<dbReference type="Proteomes" id="UP000799428">
    <property type="component" value="Unassembled WGS sequence"/>
</dbReference>